<dbReference type="EMBL" id="JAXLQG010000011">
    <property type="protein sequence ID" value="KAK5534637.1"/>
    <property type="molecule type" value="Genomic_DNA"/>
</dbReference>
<gene>
    <name evidence="1" type="ORF">LTR25_006669</name>
</gene>
<protein>
    <recommendedName>
        <fullName evidence="3">DUF1479-domain-containing protein</fullName>
    </recommendedName>
</protein>
<reference evidence="1 2" key="1">
    <citation type="submission" date="2023-06" db="EMBL/GenBank/DDBJ databases">
        <title>Black Yeasts Isolated from many extreme environments.</title>
        <authorList>
            <person name="Coleine C."/>
            <person name="Stajich J.E."/>
            <person name="Selbmann L."/>
        </authorList>
    </citation>
    <scope>NUCLEOTIDE SEQUENCE [LARGE SCALE GENOMIC DNA]</scope>
    <source>
        <strain evidence="1 2">CCFEE 5887</strain>
    </source>
</reference>
<dbReference type="PANTHER" id="PTHR30613:SF1">
    <property type="entry name" value="DUF1479 DOMAIN PROTEIN (AFU_ORTHOLOGUE AFUA_5G09280)"/>
    <property type="match status" value="1"/>
</dbReference>
<dbReference type="InterPro" id="IPR027443">
    <property type="entry name" value="IPNS-like_sf"/>
</dbReference>
<sequence length="467" mass="53201">MSTTTITTTKVASSTTVTPKSVYQADGPPLLEQRFADLKREIIKPENERAVSESYERLKVALAEEAAKIAEKQQAAVPEIPWADVVANGGKIPDDIAEQARHTGCLIFRGLLPAEQALSWKQELKDYTKKHPEVRGRPLSDPTTWLLYWTKPQMEARSHPEILKAMDATSQLWHIDDDTLPIDRSSQIAYCDRFRIRKAGDKAYSLKAHLDSSSTERWEDPEYRSCYQEIFDGKWEEYDPWKMDRRGEAKVDMYRGVGSCSGFRSFQGWLSMSECGPGEGTLRVMPSLKLSTAYILLRPFFLNEKLDVTQPTFPGSIPARGQIYANPKYHPHLDHDRSIISIPKVNPGDFIYWHADTLHEVEDENKGVNDSSVLYVANVPLCKYNIQNMLNHRKAFREAGPPPDYVRDFGGPYQLEAEHEDHGAREENILTTRGRQALGLEEFDENEVGITEGQRLIRKMANEAMRE</sequence>
<dbReference type="AlphaFoldDB" id="A0AAV9Q3Z4"/>
<evidence type="ECO:0008006" key="3">
    <source>
        <dbReference type="Google" id="ProtNLM"/>
    </source>
</evidence>
<dbReference type="Pfam" id="PF07350">
    <property type="entry name" value="Gig2-like"/>
    <property type="match status" value="1"/>
</dbReference>
<dbReference type="Gene3D" id="2.60.120.330">
    <property type="entry name" value="B-lactam Antibiotic, Isopenicillin N Synthase, Chain"/>
    <property type="match status" value="1"/>
</dbReference>
<organism evidence="1 2">
    <name type="scientific">Vermiconidia calcicola</name>
    <dbReference type="NCBI Taxonomy" id="1690605"/>
    <lineage>
        <taxon>Eukaryota</taxon>
        <taxon>Fungi</taxon>
        <taxon>Dikarya</taxon>
        <taxon>Ascomycota</taxon>
        <taxon>Pezizomycotina</taxon>
        <taxon>Dothideomycetes</taxon>
        <taxon>Dothideomycetidae</taxon>
        <taxon>Mycosphaerellales</taxon>
        <taxon>Extremaceae</taxon>
        <taxon>Vermiconidia</taxon>
    </lineage>
</organism>
<evidence type="ECO:0000313" key="1">
    <source>
        <dbReference type="EMBL" id="KAK5534637.1"/>
    </source>
</evidence>
<dbReference type="SUPFAM" id="SSF51197">
    <property type="entry name" value="Clavaminate synthase-like"/>
    <property type="match status" value="1"/>
</dbReference>
<dbReference type="Proteomes" id="UP001345827">
    <property type="component" value="Unassembled WGS sequence"/>
</dbReference>
<dbReference type="PANTHER" id="PTHR30613">
    <property type="entry name" value="UNCHARACTERIZED PROTEIN YBIU-RELATED"/>
    <property type="match status" value="1"/>
</dbReference>
<dbReference type="InterPro" id="IPR010856">
    <property type="entry name" value="Gig2-like"/>
</dbReference>
<name>A0AAV9Q3Z4_9PEZI</name>
<proteinExistence type="predicted"/>
<keyword evidence="2" id="KW-1185">Reference proteome</keyword>
<evidence type="ECO:0000313" key="2">
    <source>
        <dbReference type="Proteomes" id="UP001345827"/>
    </source>
</evidence>
<accession>A0AAV9Q3Z4</accession>
<comment type="caution">
    <text evidence="1">The sequence shown here is derived from an EMBL/GenBank/DDBJ whole genome shotgun (WGS) entry which is preliminary data.</text>
</comment>